<dbReference type="Ensembl" id="ENSPMRT00000027524.1">
    <property type="protein sequence ID" value="ENSPMRP00000025934.1"/>
    <property type="gene ID" value="ENSPMRG00000016789.1"/>
</dbReference>
<feature type="transmembrane region" description="Helical" evidence="12">
    <location>
        <begin position="554"/>
        <end position="574"/>
    </location>
</feature>
<feature type="domain" description="G-protein coupled receptors family 3 profile" evidence="14">
    <location>
        <begin position="554"/>
        <end position="809"/>
    </location>
</feature>
<organism evidence="15 16">
    <name type="scientific">Podarcis muralis</name>
    <name type="common">Wall lizard</name>
    <name type="synonym">Lacerta muralis</name>
    <dbReference type="NCBI Taxonomy" id="64176"/>
    <lineage>
        <taxon>Eukaryota</taxon>
        <taxon>Metazoa</taxon>
        <taxon>Chordata</taxon>
        <taxon>Craniata</taxon>
        <taxon>Vertebrata</taxon>
        <taxon>Euteleostomi</taxon>
        <taxon>Lepidosauria</taxon>
        <taxon>Squamata</taxon>
        <taxon>Bifurcata</taxon>
        <taxon>Unidentata</taxon>
        <taxon>Episquamata</taxon>
        <taxon>Laterata</taxon>
        <taxon>Lacertibaenia</taxon>
        <taxon>Lacertidae</taxon>
        <taxon>Podarcis</taxon>
    </lineage>
</organism>
<dbReference type="InterPro" id="IPR038550">
    <property type="entry name" value="GPCR_3_9-Cys_sf"/>
</dbReference>
<keyword evidence="4 12" id="KW-0812">Transmembrane</keyword>
<evidence type="ECO:0000256" key="10">
    <source>
        <dbReference type="ARBA" id="ARBA00023180"/>
    </source>
</evidence>
<evidence type="ECO:0000313" key="16">
    <source>
        <dbReference type="Proteomes" id="UP000472272"/>
    </source>
</evidence>
<feature type="transmembrane region" description="Helical" evidence="12">
    <location>
        <begin position="713"/>
        <end position="736"/>
    </location>
</feature>
<feature type="transmembrane region" description="Helical" evidence="12">
    <location>
        <begin position="660"/>
        <end position="685"/>
    </location>
</feature>
<reference evidence="15 16" key="1">
    <citation type="journal article" date="2019" name="Proc. Natl. Acad. Sci. U.S.A.">
        <title>Regulatory changes in pterin and carotenoid genes underlie balanced color polymorphisms in the wall lizard.</title>
        <authorList>
            <person name="Andrade P."/>
            <person name="Pinho C."/>
            <person name="Perez I de Lanuza G."/>
            <person name="Afonso S."/>
            <person name="Brejcha J."/>
            <person name="Rubin C.J."/>
            <person name="Wallerman O."/>
            <person name="Pereira P."/>
            <person name="Sabatino S.J."/>
            <person name="Bellati A."/>
            <person name="Pellitteri-Rosa D."/>
            <person name="Bosakova Z."/>
            <person name="Bunikis I."/>
            <person name="Carretero M.A."/>
            <person name="Feiner N."/>
            <person name="Marsik P."/>
            <person name="Pauperio F."/>
            <person name="Salvi D."/>
            <person name="Soler L."/>
            <person name="While G.M."/>
            <person name="Uller T."/>
            <person name="Font E."/>
            <person name="Andersson L."/>
            <person name="Carneiro M."/>
        </authorList>
    </citation>
    <scope>NUCLEOTIDE SEQUENCE</scope>
</reference>
<evidence type="ECO:0000256" key="6">
    <source>
        <dbReference type="ARBA" id="ARBA00022989"/>
    </source>
</evidence>
<evidence type="ECO:0000256" key="7">
    <source>
        <dbReference type="ARBA" id="ARBA00023040"/>
    </source>
</evidence>
<evidence type="ECO:0000256" key="13">
    <source>
        <dbReference type="SAM" id="SignalP"/>
    </source>
</evidence>
<feature type="chain" id="PRO_5025398505" description="G-protein coupled receptors family 3 profile domain-containing protein" evidence="13">
    <location>
        <begin position="16"/>
        <end position="876"/>
    </location>
</feature>
<keyword evidence="3" id="KW-1003">Cell membrane</keyword>
<evidence type="ECO:0000256" key="2">
    <source>
        <dbReference type="ARBA" id="ARBA00007242"/>
    </source>
</evidence>
<keyword evidence="6 12" id="KW-1133">Transmembrane helix</keyword>
<dbReference type="GeneTree" id="ENSGT00950000182788"/>
<keyword evidence="9" id="KW-0675">Receptor</keyword>
<evidence type="ECO:0000256" key="11">
    <source>
        <dbReference type="ARBA" id="ARBA00023224"/>
    </source>
</evidence>
<dbReference type="InterPro" id="IPR017979">
    <property type="entry name" value="GPCR_3_CS"/>
</dbReference>
<keyword evidence="8 12" id="KW-0472">Membrane</keyword>
<reference evidence="15" key="2">
    <citation type="submission" date="2025-08" db="UniProtKB">
        <authorList>
            <consortium name="Ensembl"/>
        </authorList>
    </citation>
    <scope>IDENTIFICATION</scope>
</reference>
<dbReference type="InterPro" id="IPR000337">
    <property type="entry name" value="GPCR_3"/>
</dbReference>
<feature type="transmembrane region" description="Helical" evidence="12">
    <location>
        <begin position="594"/>
        <end position="612"/>
    </location>
</feature>
<dbReference type="FunFam" id="2.10.50.30:FF:000002">
    <property type="entry name" value="Vomeronasal 2 receptor, h1"/>
    <property type="match status" value="1"/>
</dbReference>
<reference evidence="15" key="3">
    <citation type="submission" date="2025-09" db="UniProtKB">
        <authorList>
            <consortium name="Ensembl"/>
        </authorList>
    </citation>
    <scope>IDENTIFICATION</scope>
</reference>
<keyword evidence="7" id="KW-0297">G-protein coupled receptor</keyword>
<evidence type="ECO:0000313" key="15">
    <source>
        <dbReference type="Ensembl" id="ENSPMRP00000025934.1"/>
    </source>
</evidence>
<evidence type="ECO:0000256" key="8">
    <source>
        <dbReference type="ARBA" id="ARBA00023136"/>
    </source>
</evidence>
<evidence type="ECO:0000259" key="14">
    <source>
        <dbReference type="PROSITE" id="PS50259"/>
    </source>
</evidence>
<dbReference type="SUPFAM" id="SSF81665">
    <property type="entry name" value="Calcium ATPase, transmembrane domain M"/>
    <property type="match status" value="1"/>
</dbReference>
<proteinExistence type="inferred from homology"/>
<keyword evidence="16" id="KW-1185">Reference proteome</keyword>
<dbReference type="PANTHER" id="PTHR24061">
    <property type="entry name" value="CALCIUM-SENSING RECEPTOR-RELATED"/>
    <property type="match status" value="1"/>
</dbReference>
<dbReference type="PRINTS" id="PR01535">
    <property type="entry name" value="VOMERONASL2R"/>
</dbReference>
<accession>A0A670JR06</accession>
<dbReference type="InterPro" id="IPR011500">
    <property type="entry name" value="GPCR_3_9-Cys_dom"/>
</dbReference>
<dbReference type="Proteomes" id="UP000472272">
    <property type="component" value="Chromosome 14"/>
</dbReference>
<evidence type="ECO:0000256" key="3">
    <source>
        <dbReference type="ARBA" id="ARBA00022475"/>
    </source>
</evidence>
<evidence type="ECO:0000256" key="12">
    <source>
        <dbReference type="SAM" id="Phobius"/>
    </source>
</evidence>
<dbReference type="PROSITE" id="PS00981">
    <property type="entry name" value="G_PROTEIN_RECEP_F3_3"/>
    <property type="match status" value="1"/>
</dbReference>
<dbReference type="GO" id="GO:0004930">
    <property type="term" value="F:G protein-coupled receptor activity"/>
    <property type="evidence" value="ECO:0007669"/>
    <property type="project" value="UniProtKB-KW"/>
</dbReference>
<dbReference type="AlphaFoldDB" id="A0A670JR06"/>
<dbReference type="InterPro" id="IPR017978">
    <property type="entry name" value="GPCR_3_C"/>
</dbReference>
<dbReference type="InterPro" id="IPR023298">
    <property type="entry name" value="ATPase_P-typ_TM_dom_sf"/>
</dbReference>
<dbReference type="SUPFAM" id="SSF53822">
    <property type="entry name" value="Periplasmic binding protein-like I"/>
    <property type="match status" value="1"/>
</dbReference>
<evidence type="ECO:0000256" key="9">
    <source>
        <dbReference type="ARBA" id="ARBA00023170"/>
    </source>
</evidence>
<dbReference type="CDD" id="cd15283">
    <property type="entry name" value="7tmC_V2R_pheromone"/>
    <property type="match status" value="1"/>
</dbReference>
<dbReference type="PROSITE" id="PS50259">
    <property type="entry name" value="G_PROTEIN_RECEP_F3_4"/>
    <property type="match status" value="1"/>
</dbReference>
<dbReference type="Pfam" id="PF00003">
    <property type="entry name" value="7tm_3"/>
    <property type="match status" value="1"/>
</dbReference>
<evidence type="ECO:0000256" key="5">
    <source>
        <dbReference type="ARBA" id="ARBA00022729"/>
    </source>
</evidence>
<feature type="transmembrane region" description="Helical" evidence="12">
    <location>
        <begin position="624"/>
        <end position="648"/>
    </location>
</feature>
<dbReference type="PRINTS" id="PR00248">
    <property type="entry name" value="GPCRMGR"/>
</dbReference>
<sequence>MDVLWLLLLLFFVNSYNICSFHDSSVPKNYQHILALAFAVQEINENPDILSNVSLGFHILNSYYTARMTYKASLSLFSAQGRFVPNFQGHNQKKVIALIGGCISEISANVAVISAMYKTPQLTYGSFLPIQHANTLFPFLYQMVPNEAQQHIGVVQLLKHFGWTWIGLGAVDDDKGDQFLQTMAPMLDENGICYAFIIRIPKWNYVDEIIEYVSQRIEYYLTVFKEKANVFFVYGEPPSFQALRMLFFAAPFMELPPLGKVWIVTSHWDFASHSMQKIWDLQTFHGTISFTVHSNQPEGFQKFLQMVRPSWFKRDGFIQDFWEQAFDCLLTTSKEWEGEENKTCTGEENLESLPGGLFEMKMTGHSYNVYNAIYAVAHALNQHMSLCEMVVLFSSPSIQVHRFLRSIVFNNSAGDSVHFNENAELVVGFDVTNWRIYPNGSVIRAKVGKLNPQASFGRELTIHDDQIAWHESFNQVRHSCVMPLSFILRVVQPSSGKEGEKFCCYDCVPCPEGTISNQKDMDACVKCAEENYPNQDQTGCIPRGLSYLSYQEKLGLSLAVSALAFSLITTFVLATFVKHKDTPIVKANNRSLTYLLLISLLLCFLCSLLFIGQPGKGTCLFRQMTFSIVFSVALSSILAKTITVVLAFMATKPGSRMRRWVGKGLANCVVFSCSFLQAGICTLWLSASPPFPDTDVQSLKSEIILECNEGSAAMFYCALGYMGFLAIVSFLVAFLARKLPDSFNEAKFITFSMLVFCSVWLTFVPTYLSTKGKYMVAVEVFSILSSSAGLLGCIFSPKCYIIVLRSDLNNKETFKCLLKGTTAKKPWFPVTSLLAVRDPSEGLWRWTSMSRLDDGISTDDCRERVFLFPQHMQALL</sequence>
<dbReference type="GO" id="GO:0005886">
    <property type="term" value="C:plasma membrane"/>
    <property type="evidence" value="ECO:0007669"/>
    <property type="project" value="UniProtKB-SubCell"/>
</dbReference>
<feature type="transmembrane region" description="Helical" evidence="12">
    <location>
        <begin position="774"/>
        <end position="795"/>
    </location>
</feature>
<keyword evidence="10" id="KW-0325">Glycoprotein</keyword>
<keyword evidence="5 13" id="KW-0732">Signal</keyword>
<dbReference type="InterPro" id="IPR001828">
    <property type="entry name" value="ANF_lig-bd_rcpt"/>
</dbReference>
<feature type="transmembrane region" description="Helical" evidence="12">
    <location>
        <begin position="748"/>
        <end position="768"/>
    </location>
</feature>
<keyword evidence="11" id="KW-0807">Transducer</keyword>
<comment type="subcellular location">
    <subcellularLocation>
        <location evidence="1">Cell membrane</location>
        <topology evidence="1">Multi-pass membrane protein</topology>
    </subcellularLocation>
</comment>
<comment type="similarity">
    <text evidence="2">Belongs to the G-protein coupled receptor 3 family.</text>
</comment>
<name>A0A670JR06_PODMU</name>
<dbReference type="Gene3D" id="3.40.50.2300">
    <property type="match status" value="2"/>
</dbReference>
<dbReference type="Gene3D" id="2.10.50.30">
    <property type="entry name" value="GPCR, family 3, nine cysteines domain"/>
    <property type="match status" value="1"/>
</dbReference>
<dbReference type="FunFam" id="3.40.50.2300:FF:000024">
    <property type="entry name" value="Vomeronasal 2, receptor 73"/>
    <property type="match status" value="1"/>
</dbReference>
<dbReference type="InterPro" id="IPR028082">
    <property type="entry name" value="Peripla_BP_I"/>
</dbReference>
<dbReference type="Pfam" id="PF07562">
    <property type="entry name" value="NCD3G"/>
    <property type="match status" value="1"/>
</dbReference>
<feature type="signal peptide" evidence="13">
    <location>
        <begin position="1"/>
        <end position="15"/>
    </location>
</feature>
<dbReference type="PANTHER" id="PTHR24061:SF599">
    <property type="entry name" value="G-PROTEIN COUPLED RECEPTORS FAMILY 3 PROFILE DOMAIN-CONTAINING PROTEIN"/>
    <property type="match status" value="1"/>
</dbReference>
<dbReference type="InterPro" id="IPR000068">
    <property type="entry name" value="GPCR_3_Ca_sens_rcpt-rel"/>
</dbReference>
<dbReference type="Pfam" id="PF01094">
    <property type="entry name" value="ANF_receptor"/>
    <property type="match status" value="1"/>
</dbReference>
<evidence type="ECO:0000256" key="1">
    <source>
        <dbReference type="ARBA" id="ARBA00004651"/>
    </source>
</evidence>
<protein>
    <recommendedName>
        <fullName evidence="14">G-protein coupled receptors family 3 profile domain-containing protein</fullName>
    </recommendedName>
</protein>
<dbReference type="InterPro" id="IPR004073">
    <property type="entry name" value="GPCR_3_vmron_rcpt_2"/>
</dbReference>
<evidence type="ECO:0000256" key="4">
    <source>
        <dbReference type="ARBA" id="ARBA00022692"/>
    </source>
</evidence>